<reference evidence="2 3" key="1">
    <citation type="submission" date="2019-09" db="EMBL/GenBank/DDBJ databases">
        <title>Draft genome sequence of Ginsengibacter sp. BR5-29.</title>
        <authorList>
            <person name="Im W.-T."/>
        </authorList>
    </citation>
    <scope>NUCLEOTIDE SEQUENCE [LARGE SCALE GENOMIC DNA]</scope>
    <source>
        <strain evidence="2 3">BR5-29</strain>
    </source>
</reference>
<dbReference type="Proteomes" id="UP000326903">
    <property type="component" value="Unassembled WGS sequence"/>
</dbReference>
<organism evidence="2 3">
    <name type="scientific">Ginsengibacter hankyongi</name>
    <dbReference type="NCBI Taxonomy" id="2607284"/>
    <lineage>
        <taxon>Bacteria</taxon>
        <taxon>Pseudomonadati</taxon>
        <taxon>Bacteroidota</taxon>
        <taxon>Chitinophagia</taxon>
        <taxon>Chitinophagales</taxon>
        <taxon>Chitinophagaceae</taxon>
        <taxon>Ginsengibacter</taxon>
    </lineage>
</organism>
<dbReference type="PANTHER" id="PTHR46825:SF9">
    <property type="entry name" value="BETA-LACTAMASE-RELATED DOMAIN-CONTAINING PROTEIN"/>
    <property type="match status" value="1"/>
</dbReference>
<evidence type="ECO:0000313" key="2">
    <source>
        <dbReference type="EMBL" id="KAA9040990.1"/>
    </source>
</evidence>
<dbReference type="EMBL" id="VYQF01000001">
    <property type="protein sequence ID" value="KAA9040990.1"/>
    <property type="molecule type" value="Genomic_DNA"/>
</dbReference>
<evidence type="ECO:0000259" key="1">
    <source>
        <dbReference type="Pfam" id="PF00144"/>
    </source>
</evidence>
<comment type="caution">
    <text evidence="2">The sequence shown here is derived from an EMBL/GenBank/DDBJ whole genome shotgun (WGS) entry which is preliminary data.</text>
</comment>
<accession>A0A5J5IIY5</accession>
<dbReference type="Gene3D" id="3.40.710.10">
    <property type="entry name" value="DD-peptidase/beta-lactamase superfamily"/>
    <property type="match status" value="1"/>
</dbReference>
<feature type="domain" description="Beta-lactamase-related" evidence="1">
    <location>
        <begin position="75"/>
        <end position="364"/>
    </location>
</feature>
<dbReference type="PANTHER" id="PTHR46825">
    <property type="entry name" value="D-ALANYL-D-ALANINE-CARBOXYPEPTIDASE/ENDOPEPTIDASE AMPH"/>
    <property type="match status" value="1"/>
</dbReference>
<dbReference type="InterPro" id="IPR050491">
    <property type="entry name" value="AmpC-like"/>
</dbReference>
<protein>
    <submittedName>
        <fullName evidence="2">Beta-lactamase family protein</fullName>
    </submittedName>
</protein>
<proteinExistence type="predicted"/>
<keyword evidence="3" id="KW-1185">Reference proteome</keyword>
<dbReference type="RefSeq" id="WP_150413079.1">
    <property type="nucleotide sequence ID" value="NZ_VYQF01000001.1"/>
</dbReference>
<evidence type="ECO:0000313" key="3">
    <source>
        <dbReference type="Proteomes" id="UP000326903"/>
    </source>
</evidence>
<gene>
    <name evidence="2" type="ORF">FW778_02825</name>
</gene>
<dbReference type="InterPro" id="IPR012338">
    <property type="entry name" value="Beta-lactam/transpept-like"/>
</dbReference>
<dbReference type="PROSITE" id="PS51257">
    <property type="entry name" value="PROKAR_LIPOPROTEIN"/>
    <property type="match status" value="1"/>
</dbReference>
<dbReference type="SUPFAM" id="SSF56601">
    <property type="entry name" value="beta-lactamase/transpeptidase-like"/>
    <property type="match status" value="1"/>
</dbReference>
<dbReference type="AlphaFoldDB" id="A0A5J5IIY5"/>
<dbReference type="Pfam" id="PF00144">
    <property type="entry name" value="Beta-lactamase"/>
    <property type="match status" value="1"/>
</dbReference>
<sequence length="393" mass="45277">MNVSRFLLIPISFSLFLVACKSGATKKIKKVSEDPSVYVAPEPGYIPKHEFDAYYNAIKDYYINNLVDKGFNGGILVAKKGRVIFEDYHGYFNLKKKDSLTPHSAFHLASVSKTFTAMATLKLVEMGKLSLDDDMKKFFPGFPYDNVTVKLLLSHRSGLPNYIYFMEKLGWNRKQYCSNEDVLSYLIQFKPPINSQAGTRFEYCNTNYALLGLIIEKASGMSYADFLQQTFFTPLHMKDTYVFNMSDSASAMPSYYRGRQEGLTYLDTGFGDKNIYSTPEDLLKWDQCLYTNEIFSKKTLEEAYTPYSNEKPGIRNYGYGWRMNVYPDGRKIIYHNGWWHGNNTVFIRMIQDSATIIVLGNKYNPYIYRAKKMAEIFEPSSVMEDDEKQGNSK</sequence>
<name>A0A5J5IIY5_9BACT</name>
<dbReference type="InterPro" id="IPR001466">
    <property type="entry name" value="Beta-lactam-related"/>
</dbReference>